<dbReference type="EMBL" id="LNKD01000001">
    <property type="protein sequence ID" value="OSG88489.1"/>
    <property type="molecule type" value="Genomic_DNA"/>
</dbReference>
<dbReference type="Proteomes" id="UP000470200">
    <property type="component" value="Unassembled WGS sequence"/>
</dbReference>
<dbReference type="AlphaFoldDB" id="A0A173WKU6"/>
<gene>
    <name evidence="4" type="ORF">AL0462_1134</name>
    <name evidence="3" type="ORF">B0487_1411</name>
    <name evidence="5" type="ORF">DWX79_04705</name>
    <name evidence="1" type="ORF">ERS852382_00285</name>
    <name evidence="2" type="ORF">GA629_06475</name>
</gene>
<reference evidence="5 9" key="3">
    <citation type="submission" date="2018-08" db="EMBL/GenBank/DDBJ databases">
        <title>A genome reference for cultivated species of the human gut microbiota.</title>
        <authorList>
            <person name="Zou Y."/>
            <person name="Xue W."/>
            <person name="Luo G."/>
        </authorList>
    </citation>
    <scope>NUCLEOTIDE SEQUENCE [LARGE SCALE GENOMIC DNA]</scope>
    <source>
        <strain evidence="5 9">AF21-27</strain>
    </source>
</reference>
<organism evidence="1 6">
    <name type="scientific">Bifidobacterium adolescentis</name>
    <dbReference type="NCBI Taxonomy" id="1680"/>
    <lineage>
        <taxon>Bacteria</taxon>
        <taxon>Bacillati</taxon>
        <taxon>Actinomycetota</taxon>
        <taxon>Actinomycetes</taxon>
        <taxon>Bifidobacteriales</taxon>
        <taxon>Bifidobacteriaceae</taxon>
        <taxon>Bifidobacterium</taxon>
    </lineage>
</organism>
<evidence type="ECO:0000313" key="7">
    <source>
        <dbReference type="Proteomes" id="UP000193377"/>
    </source>
</evidence>
<dbReference type="Proteomes" id="UP000095647">
    <property type="component" value="Unassembled WGS sequence"/>
</dbReference>
<sequence>MAQTTRQQIQTMFDLIETLKERKYLPGESKISDDRITDALRTMVEPNGLMDATIAKVLRPDMSGEEFEAVAMLDEEASYGLFDTYRAIMMPSDYDVSHAIACAFKQDIPRLFSDFALQIHPTSDRAGAYRIAATVSYMEGDPAARCKHFADQLYRVKPEDEMLRNLSVALIHGIEPARTAGADGIAAERERVQAQREQTDAGEGLAAEAMNRVAAR</sequence>
<name>A0A173WKU6_BIFAD</name>
<reference evidence="1 6" key="1">
    <citation type="submission" date="2015-09" db="EMBL/GenBank/DDBJ databases">
        <authorList>
            <consortium name="Pathogen Informatics"/>
        </authorList>
    </citation>
    <scope>NUCLEOTIDE SEQUENCE [LARGE SCALE GENOMIC DNA]</scope>
    <source>
        <strain evidence="1 6">2789STDY5608824</strain>
    </source>
</reference>
<reference evidence="7 8" key="2">
    <citation type="journal article" date="2016" name="Sci. Rep.">
        <title>Evaluation of genetic diversity among strains of the human gut commensal Bifidobacterium adolescentis.</title>
        <authorList>
            <person name="Duranti S."/>
            <person name="Milani C."/>
            <person name="Lugli G.A."/>
            <person name="Mancabelli L."/>
            <person name="Turroni F."/>
            <person name="Ferrario C."/>
            <person name="Mangifesta M."/>
            <person name="Viappiani A."/>
            <person name="Sanchez B."/>
            <person name="Margolles A."/>
            <person name="van Sinderen D."/>
            <person name="Ventura M."/>
        </authorList>
    </citation>
    <scope>NUCLEOTIDE SEQUENCE [LARGE SCALE GENOMIC DNA]</scope>
    <source>
        <strain evidence="3 7">487B</strain>
        <strain evidence="4 8">AL46-2</strain>
    </source>
</reference>
<dbReference type="EMBL" id="WDIP01000006">
    <property type="protein sequence ID" value="KAB5884420.1"/>
    <property type="molecule type" value="Genomic_DNA"/>
</dbReference>
<dbReference type="EMBL" id="QRVT01000002">
    <property type="protein sequence ID" value="RGS64919.1"/>
    <property type="molecule type" value="Genomic_DNA"/>
</dbReference>
<protein>
    <submittedName>
        <fullName evidence="1">Uncharacterized protein</fullName>
    </submittedName>
</protein>
<evidence type="ECO:0000313" key="1">
    <source>
        <dbReference type="EMBL" id="CUN40014.1"/>
    </source>
</evidence>
<evidence type="ECO:0000313" key="10">
    <source>
        <dbReference type="Proteomes" id="UP000470200"/>
    </source>
</evidence>
<reference evidence="2 10" key="4">
    <citation type="journal article" date="2019" name="Nat. Med.">
        <title>A library of human gut bacterial isolates paired with longitudinal multiomics data enables mechanistic microbiome research.</title>
        <authorList>
            <person name="Poyet M."/>
            <person name="Groussin M."/>
            <person name="Gibbons S.M."/>
            <person name="Avila-Pacheco J."/>
            <person name="Jiang X."/>
            <person name="Kearney S.M."/>
            <person name="Perrotta A.R."/>
            <person name="Berdy B."/>
            <person name="Zhao S."/>
            <person name="Lieberman T.D."/>
            <person name="Swanson P.K."/>
            <person name="Smith M."/>
            <person name="Roesemann S."/>
            <person name="Alexander J.E."/>
            <person name="Rich S.A."/>
            <person name="Livny J."/>
            <person name="Vlamakis H."/>
            <person name="Clish C."/>
            <person name="Bullock K."/>
            <person name="Deik A."/>
            <person name="Scott J."/>
            <person name="Pierce K.A."/>
            <person name="Xavier R.J."/>
            <person name="Alm E.J."/>
        </authorList>
    </citation>
    <scope>NUCLEOTIDE SEQUENCE [LARGE SCALE GENOMIC DNA]</scope>
    <source>
        <strain evidence="2 10">BIOML-A105</strain>
    </source>
</reference>
<evidence type="ECO:0000313" key="4">
    <source>
        <dbReference type="EMBL" id="OSG96639.1"/>
    </source>
</evidence>
<evidence type="ECO:0000313" key="5">
    <source>
        <dbReference type="EMBL" id="RGS64919.1"/>
    </source>
</evidence>
<evidence type="ECO:0000313" key="6">
    <source>
        <dbReference type="Proteomes" id="UP000095647"/>
    </source>
</evidence>
<dbReference type="RefSeq" id="WP_055680048.1">
    <property type="nucleotide sequence ID" value="NZ_AP031418.1"/>
</dbReference>
<dbReference type="EMBL" id="LNKH01000007">
    <property type="protein sequence ID" value="OSG96639.1"/>
    <property type="molecule type" value="Genomic_DNA"/>
</dbReference>
<dbReference type="Proteomes" id="UP000285462">
    <property type="component" value="Unassembled WGS sequence"/>
</dbReference>
<accession>A0A173WKU6</accession>
<evidence type="ECO:0000313" key="3">
    <source>
        <dbReference type="EMBL" id="OSG88489.1"/>
    </source>
</evidence>
<evidence type="ECO:0000313" key="8">
    <source>
        <dbReference type="Proteomes" id="UP000193905"/>
    </source>
</evidence>
<evidence type="ECO:0000313" key="2">
    <source>
        <dbReference type="EMBL" id="KAB5884420.1"/>
    </source>
</evidence>
<dbReference type="EMBL" id="CYYI01000001">
    <property type="protein sequence ID" value="CUN40014.1"/>
    <property type="molecule type" value="Genomic_DNA"/>
</dbReference>
<dbReference type="Proteomes" id="UP000193377">
    <property type="component" value="Unassembled WGS sequence"/>
</dbReference>
<proteinExistence type="predicted"/>
<dbReference type="Proteomes" id="UP000193905">
    <property type="component" value="Unassembled WGS sequence"/>
</dbReference>
<evidence type="ECO:0000313" key="9">
    <source>
        <dbReference type="Proteomes" id="UP000285462"/>
    </source>
</evidence>